<dbReference type="RefSeq" id="WP_185050115.1">
    <property type="nucleotide sequence ID" value="NZ_BAABIX010000010.1"/>
</dbReference>
<evidence type="ECO:0000256" key="7">
    <source>
        <dbReference type="RuleBase" id="RU363032"/>
    </source>
</evidence>
<feature type="transmembrane region" description="Helical" evidence="7">
    <location>
        <begin position="206"/>
        <end position="228"/>
    </location>
</feature>
<dbReference type="InterPro" id="IPR035906">
    <property type="entry name" value="MetI-like_sf"/>
</dbReference>
<protein>
    <submittedName>
        <fullName evidence="9">Multiple sugar transport system permease protein</fullName>
    </submittedName>
</protein>
<sequence length="300" mass="33423">MMTTQTTGRTLDRPALPEPVRLPRRRHRRRSAQRVARWQIYVPLGLYLLFTLVPFYWMLVFAVRPRGSDSLLPWPITLENFDTVWNGLGFGIFFQNSLMVGVASLIATTVIALSGGYALARYNFRGRQLFMIAMLCTQFIPGAMMLIPLFEIFRTLGLVNTLWSLVIAETVFQLPLSLILISGFIRNIPMELEEAAWVDGCSRLRGFFAVVLPMLRPALVAVGSFAFIHSWNNFLFALMFVSEQEKFTVPVGLAYTLGEFSVDFGALAAGGVVAALPVVLVFAVIQRYLVQGMSAGAVKG</sequence>
<evidence type="ECO:0000256" key="1">
    <source>
        <dbReference type="ARBA" id="ARBA00004651"/>
    </source>
</evidence>
<comment type="subcellular location">
    <subcellularLocation>
        <location evidence="1 7">Cell membrane</location>
        <topology evidence="1 7">Multi-pass membrane protein</topology>
    </subcellularLocation>
</comment>
<evidence type="ECO:0000256" key="2">
    <source>
        <dbReference type="ARBA" id="ARBA00022448"/>
    </source>
</evidence>
<feature type="transmembrane region" description="Helical" evidence="7">
    <location>
        <begin position="38"/>
        <end position="63"/>
    </location>
</feature>
<feature type="domain" description="ABC transmembrane type-1" evidence="8">
    <location>
        <begin position="94"/>
        <end position="285"/>
    </location>
</feature>
<keyword evidence="9" id="KW-0762">Sugar transport</keyword>
<dbReference type="Proteomes" id="UP000578449">
    <property type="component" value="Unassembled WGS sequence"/>
</dbReference>
<reference evidence="9 10" key="1">
    <citation type="submission" date="2020-08" db="EMBL/GenBank/DDBJ databases">
        <title>Genomic Encyclopedia of Type Strains, Phase IV (KMG-IV): sequencing the most valuable type-strain genomes for metagenomic binning, comparative biology and taxonomic classification.</title>
        <authorList>
            <person name="Goeker M."/>
        </authorList>
    </citation>
    <scope>NUCLEOTIDE SEQUENCE [LARGE SCALE GENOMIC DNA]</scope>
    <source>
        <strain evidence="9 10">DSM 45615</strain>
    </source>
</reference>
<name>A0A840P5N5_9ACTN</name>
<dbReference type="EMBL" id="JACHGN010000005">
    <property type="protein sequence ID" value="MBB5133171.1"/>
    <property type="molecule type" value="Genomic_DNA"/>
</dbReference>
<evidence type="ECO:0000313" key="9">
    <source>
        <dbReference type="EMBL" id="MBB5133171.1"/>
    </source>
</evidence>
<evidence type="ECO:0000256" key="4">
    <source>
        <dbReference type="ARBA" id="ARBA00022692"/>
    </source>
</evidence>
<organism evidence="9 10">
    <name type="scientific">Thermocatellispora tengchongensis</name>
    <dbReference type="NCBI Taxonomy" id="1073253"/>
    <lineage>
        <taxon>Bacteria</taxon>
        <taxon>Bacillati</taxon>
        <taxon>Actinomycetota</taxon>
        <taxon>Actinomycetes</taxon>
        <taxon>Streptosporangiales</taxon>
        <taxon>Streptosporangiaceae</taxon>
        <taxon>Thermocatellispora</taxon>
    </lineage>
</organism>
<dbReference type="GO" id="GO:0005886">
    <property type="term" value="C:plasma membrane"/>
    <property type="evidence" value="ECO:0007669"/>
    <property type="project" value="UniProtKB-SubCell"/>
</dbReference>
<dbReference type="PROSITE" id="PS50928">
    <property type="entry name" value="ABC_TM1"/>
    <property type="match status" value="1"/>
</dbReference>
<evidence type="ECO:0000256" key="5">
    <source>
        <dbReference type="ARBA" id="ARBA00022989"/>
    </source>
</evidence>
<evidence type="ECO:0000256" key="6">
    <source>
        <dbReference type="ARBA" id="ARBA00023136"/>
    </source>
</evidence>
<evidence type="ECO:0000256" key="3">
    <source>
        <dbReference type="ARBA" id="ARBA00022475"/>
    </source>
</evidence>
<dbReference type="PANTHER" id="PTHR32243">
    <property type="entry name" value="MALTOSE TRANSPORT SYSTEM PERMEASE-RELATED"/>
    <property type="match status" value="1"/>
</dbReference>
<dbReference type="SUPFAM" id="SSF161098">
    <property type="entry name" value="MetI-like"/>
    <property type="match status" value="1"/>
</dbReference>
<keyword evidence="6 7" id="KW-0472">Membrane</keyword>
<evidence type="ECO:0000313" key="10">
    <source>
        <dbReference type="Proteomes" id="UP000578449"/>
    </source>
</evidence>
<dbReference type="CDD" id="cd06261">
    <property type="entry name" value="TM_PBP2"/>
    <property type="match status" value="1"/>
</dbReference>
<evidence type="ECO:0000259" key="8">
    <source>
        <dbReference type="PROSITE" id="PS50928"/>
    </source>
</evidence>
<keyword evidence="5 7" id="KW-1133">Transmembrane helix</keyword>
<feature type="transmembrane region" description="Helical" evidence="7">
    <location>
        <begin position="98"/>
        <end position="120"/>
    </location>
</feature>
<dbReference type="PANTHER" id="PTHR32243:SF18">
    <property type="entry name" value="INNER MEMBRANE ABC TRANSPORTER PERMEASE PROTEIN YCJP"/>
    <property type="match status" value="1"/>
</dbReference>
<gene>
    <name evidence="9" type="ORF">HNP84_002892</name>
</gene>
<feature type="transmembrane region" description="Helical" evidence="7">
    <location>
        <begin position="129"/>
        <end position="150"/>
    </location>
</feature>
<dbReference type="GO" id="GO:0055085">
    <property type="term" value="P:transmembrane transport"/>
    <property type="evidence" value="ECO:0007669"/>
    <property type="project" value="InterPro"/>
</dbReference>
<feature type="transmembrane region" description="Helical" evidence="7">
    <location>
        <begin position="162"/>
        <end position="185"/>
    </location>
</feature>
<proteinExistence type="inferred from homology"/>
<keyword evidence="4 7" id="KW-0812">Transmembrane</keyword>
<keyword evidence="3" id="KW-1003">Cell membrane</keyword>
<dbReference type="InterPro" id="IPR050901">
    <property type="entry name" value="BP-dep_ABC_trans_perm"/>
</dbReference>
<dbReference type="Pfam" id="PF00528">
    <property type="entry name" value="BPD_transp_1"/>
    <property type="match status" value="1"/>
</dbReference>
<keyword evidence="2 7" id="KW-0813">Transport</keyword>
<feature type="transmembrane region" description="Helical" evidence="7">
    <location>
        <begin position="264"/>
        <end position="285"/>
    </location>
</feature>
<comment type="caution">
    <text evidence="9">The sequence shown here is derived from an EMBL/GenBank/DDBJ whole genome shotgun (WGS) entry which is preliminary data.</text>
</comment>
<keyword evidence="10" id="KW-1185">Reference proteome</keyword>
<comment type="similarity">
    <text evidence="7">Belongs to the binding-protein-dependent transport system permease family.</text>
</comment>
<dbReference type="Gene3D" id="1.10.3720.10">
    <property type="entry name" value="MetI-like"/>
    <property type="match status" value="1"/>
</dbReference>
<accession>A0A840P5N5</accession>
<dbReference type="AlphaFoldDB" id="A0A840P5N5"/>
<dbReference type="InterPro" id="IPR000515">
    <property type="entry name" value="MetI-like"/>
</dbReference>